<comment type="caution">
    <text evidence="2">The sequence shown here is derived from an EMBL/GenBank/DDBJ whole genome shotgun (WGS) entry which is preliminary data.</text>
</comment>
<dbReference type="CDD" id="cd09272">
    <property type="entry name" value="RNase_HI_RT_Ty1"/>
    <property type="match status" value="1"/>
</dbReference>
<dbReference type="AlphaFoldDB" id="A0A699H1G0"/>
<dbReference type="PANTHER" id="PTHR11439:SF495">
    <property type="entry name" value="REVERSE TRANSCRIPTASE, RNA-DEPENDENT DNA POLYMERASE-RELATED"/>
    <property type="match status" value="1"/>
</dbReference>
<dbReference type="EMBL" id="BKCJ010095527">
    <property type="protein sequence ID" value="GEX21275.1"/>
    <property type="molecule type" value="Genomic_DNA"/>
</dbReference>
<organism evidence="2">
    <name type="scientific">Tanacetum cinerariifolium</name>
    <name type="common">Dalmatian daisy</name>
    <name type="synonym">Chrysanthemum cinerariifolium</name>
    <dbReference type="NCBI Taxonomy" id="118510"/>
    <lineage>
        <taxon>Eukaryota</taxon>
        <taxon>Viridiplantae</taxon>
        <taxon>Streptophyta</taxon>
        <taxon>Embryophyta</taxon>
        <taxon>Tracheophyta</taxon>
        <taxon>Spermatophyta</taxon>
        <taxon>Magnoliopsida</taxon>
        <taxon>eudicotyledons</taxon>
        <taxon>Gunneridae</taxon>
        <taxon>Pentapetalae</taxon>
        <taxon>asterids</taxon>
        <taxon>campanulids</taxon>
        <taxon>Asterales</taxon>
        <taxon>Asteraceae</taxon>
        <taxon>Asteroideae</taxon>
        <taxon>Anthemideae</taxon>
        <taxon>Anthemidinae</taxon>
        <taxon>Tanacetum</taxon>
    </lineage>
</organism>
<evidence type="ECO:0000256" key="1">
    <source>
        <dbReference type="SAM" id="MobiDB-lite"/>
    </source>
</evidence>
<feature type="region of interest" description="Disordered" evidence="1">
    <location>
        <begin position="24"/>
        <end position="43"/>
    </location>
</feature>
<evidence type="ECO:0000313" key="2">
    <source>
        <dbReference type="EMBL" id="GEX21275.1"/>
    </source>
</evidence>
<protein>
    <submittedName>
        <fullName evidence="2">Retrovirus-related Pol polyprotein from transposon TNT 1-94</fullName>
    </submittedName>
</protein>
<sequence>MSINGGLFAGPSIKPNARYVPKAITSAPKKGATNNEKEDEEEDVENVYDETANLFLNTKTGGSSSFMVVAVYNQRTRKIMETMNVTFDDLSTMDFEQRDASRNAHAAPATLSNQNLQNLNASTKMTDSAPIPTNSSTEALTFPNTSQDVDELQQQLRSQQQDIQAQLQSEVVYDNDADHAGCQDSFKSTSGGTQFLGESWSPIYCDLKSTIAISCNYVQHSRTKHITVRYHFIKEHVEKGMTELYFVKTDYQLVNIFTKALSVDRFNYLVRRLGMRNLSPQELERIAKSQ</sequence>
<proteinExistence type="predicted"/>
<reference evidence="2" key="1">
    <citation type="journal article" date="2019" name="Sci. Rep.">
        <title>Draft genome of Tanacetum cinerariifolium, the natural source of mosquito coil.</title>
        <authorList>
            <person name="Yamashiro T."/>
            <person name="Shiraishi A."/>
            <person name="Satake H."/>
            <person name="Nakayama K."/>
        </authorList>
    </citation>
    <scope>NUCLEOTIDE SEQUENCE</scope>
</reference>
<accession>A0A699H1G0</accession>
<name>A0A699H1G0_TANCI</name>
<dbReference type="PANTHER" id="PTHR11439">
    <property type="entry name" value="GAG-POL-RELATED RETROTRANSPOSON"/>
    <property type="match status" value="1"/>
</dbReference>
<gene>
    <name evidence="2" type="ORF">Tci_293250</name>
</gene>